<dbReference type="InterPro" id="IPR029008">
    <property type="entry name" value="EMC6-like"/>
</dbReference>
<protein>
    <recommendedName>
        <fullName evidence="3">ER membrane protein complex subunit 6</fullName>
    </recommendedName>
</protein>
<comment type="subcellular location">
    <subcellularLocation>
        <location evidence="1">Endoplasmic reticulum membrane</location>
        <topology evidence="1">Multi-pass membrane protein</topology>
    </subcellularLocation>
</comment>
<evidence type="ECO:0000256" key="6">
    <source>
        <dbReference type="ARBA" id="ARBA00022989"/>
    </source>
</evidence>
<dbReference type="PANTHER" id="PTHR20994">
    <property type="entry name" value="ER MEMBRANE PROTEIN COMPLEX SUBUNIT 6"/>
    <property type="match status" value="1"/>
</dbReference>
<proteinExistence type="inferred from homology"/>
<organism evidence="9 10">
    <name type="scientific">Fusarium phyllophilum</name>
    <dbReference type="NCBI Taxonomy" id="47803"/>
    <lineage>
        <taxon>Eukaryota</taxon>
        <taxon>Fungi</taxon>
        <taxon>Dikarya</taxon>
        <taxon>Ascomycota</taxon>
        <taxon>Pezizomycotina</taxon>
        <taxon>Sordariomycetes</taxon>
        <taxon>Hypocreomycetidae</taxon>
        <taxon>Hypocreales</taxon>
        <taxon>Nectriaceae</taxon>
        <taxon>Fusarium</taxon>
        <taxon>Fusarium fujikuroi species complex</taxon>
    </lineage>
</organism>
<dbReference type="EMBL" id="JAAOAQ010001222">
    <property type="protein sequence ID" value="KAF5529479.1"/>
    <property type="molecule type" value="Genomic_DNA"/>
</dbReference>
<accession>A0A8H5MHX5</accession>
<keyword evidence="5" id="KW-0256">Endoplasmic reticulum</keyword>
<keyword evidence="7 8" id="KW-0472">Membrane</keyword>
<dbReference type="GO" id="GO:0034975">
    <property type="term" value="P:protein folding in endoplasmic reticulum"/>
    <property type="evidence" value="ECO:0007669"/>
    <property type="project" value="TreeGrafter"/>
</dbReference>
<dbReference type="AlphaFoldDB" id="A0A8H5MHX5"/>
<evidence type="ECO:0000256" key="7">
    <source>
        <dbReference type="ARBA" id="ARBA00023136"/>
    </source>
</evidence>
<dbReference type="InterPro" id="IPR008504">
    <property type="entry name" value="Emc6"/>
</dbReference>
<keyword evidence="10" id="KW-1185">Reference proteome</keyword>
<gene>
    <name evidence="9" type="ORF">FPHYL_14208</name>
</gene>
<feature type="transmembrane region" description="Helical" evidence="8">
    <location>
        <begin position="47"/>
        <end position="67"/>
    </location>
</feature>
<evidence type="ECO:0000256" key="5">
    <source>
        <dbReference type="ARBA" id="ARBA00022824"/>
    </source>
</evidence>
<name>A0A8H5MHX5_9HYPO</name>
<evidence type="ECO:0000256" key="3">
    <source>
        <dbReference type="ARBA" id="ARBA00020827"/>
    </source>
</evidence>
<dbReference type="Pfam" id="PF07019">
    <property type="entry name" value="EMC6"/>
    <property type="match status" value="1"/>
</dbReference>
<reference evidence="9 10" key="1">
    <citation type="submission" date="2020-05" db="EMBL/GenBank/DDBJ databases">
        <title>Identification and distribution of gene clusters putatively required for synthesis of sphingolipid metabolism inhibitors in phylogenetically diverse species of the filamentous fungus Fusarium.</title>
        <authorList>
            <person name="Kim H.-S."/>
            <person name="Busman M."/>
            <person name="Brown D.W."/>
            <person name="Divon H."/>
            <person name="Uhlig S."/>
            <person name="Proctor R.H."/>
        </authorList>
    </citation>
    <scope>NUCLEOTIDE SEQUENCE [LARGE SCALE GENOMIC DNA]</scope>
    <source>
        <strain evidence="9 10">NRRL 13617</strain>
    </source>
</reference>
<sequence length="85" mass="9201">MPSERELQINPIVPESVVHNTKALSNLHSLTASLFGVSAGVLGLESYYGFLVYIIFSCITALLFYALKVAPESLPKGHAPLDPSR</sequence>
<dbReference type="PANTHER" id="PTHR20994:SF0">
    <property type="entry name" value="ER MEMBRANE PROTEIN COMPLEX SUBUNIT 6"/>
    <property type="match status" value="1"/>
</dbReference>
<comment type="caution">
    <text evidence="9">The sequence shown here is derived from an EMBL/GenBank/DDBJ whole genome shotgun (WGS) entry which is preliminary data.</text>
</comment>
<evidence type="ECO:0000256" key="2">
    <source>
        <dbReference type="ARBA" id="ARBA00009436"/>
    </source>
</evidence>
<dbReference type="Proteomes" id="UP000582016">
    <property type="component" value="Unassembled WGS sequence"/>
</dbReference>
<evidence type="ECO:0000313" key="10">
    <source>
        <dbReference type="Proteomes" id="UP000582016"/>
    </source>
</evidence>
<evidence type="ECO:0000256" key="4">
    <source>
        <dbReference type="ARBA" id="ARBA00022692"/>
    </source>
</evidence>
<evidence type="ECO:0000256" key="8">
    <source>
        <dbReference type="SAM" id="Phobius"/>
    </source>
</evidence>
<comment type="similarity">
    <text evidence="2">Belongs to the EMC6 family.</text>
</comment>
<feature type="non-terminal residue" evidence="9">
    <location>
        <position position="1"/>
    </location>
</feature>
<evidence type="ECO:0000256" key="1">
    <source>
        <dbReference type="ARBA" id="ARBA00004477"/>
    </source>
</evidence>
<dbReference type="OrthoDB" id="16510at2759"/>
<keyword evidence="6 8" id="KW-1133">Transmembrane helix</keyword>
<dbReference type="GO" id="GO:0000045">
    <property type="term" value="P:autophagosome assembly"/>
    <property type="evidence" value="ECO:0007669"/>
    <property type="project" value="TreeGrafter"/>
</dbReference>
<keyword evidence="4 8" id="KW-0812">Transmembrane</keyword>
<evidence type="ECO:0000313" key="9">
    <source>
        <dbReference type="EMBL" id="KAF5529479.1"/>
    </source>
</evidence>
<dbReference type="GO" id="GO:0072546">
    <property type="term" value="C:EMC complex"/>
    <property type="evidence" value="ECO:0007669"/>
    <property type="project" value="InterPro"/>
</dbReference>